<evidence type="ECO:0000259" key="12">
    <source>
        <dbReference type="PROSITE" id="PS50053"/>
    </source>
</evidence>
<proteinExistence type="inferred from homology"/>
<accession>A0A4V1J4A8</accession>
<dbReference type="PROSITE" id="PS50244">
    <property type="entry name" value="S5A_REDUCTASE"/>
    <property type="match status" value="1"/>
</dbReference>
<dbReference type="STRING" id="215637.A0A4V1J4A8"/>
<evidence type="ECO:0000256" key="2">
    <source>
        <dbReference type="ARBA" id="ARBA00007742"/>
    </source>
</evidence>
<organism evidence="13 14">
    <name type="scientific">Dimargaris cristalligena</name>
    <dbReference type="NCBI Taxonomy" id="215637"/>
    <lineage>
        <taxon>Eukaryota</taxon>
        <taxon>Fungi</taxon>
        <taxon>Fungi incertae sedis</taxon>
        <taxon>Zoopagomycota</taxon>
        <taxon>Kickxellomycotina</taxon>
        <taxon>Dimargaritomycetes</taxon>
        <taxon>Dimargaritales</taxon>
        <taxon>Dimargaritaceae</taxon>
        <taxon>Dimargaris</taxon>
    </lineage>
</organism>
<evidence type="ECO:0000256" key="4">
    <source>
        <dbReference type="ARBA" id="ARBA00022692"/>
    </source>
</evidence>
<keyword evidence="8" id="KW-0443">Lipid metabolism</keyword>
<sequence>MQIIVEKRRKQTANPASGPAKSSGPFPLTVDLPTQAGLTVGELKAAIAKRVPRLSPERQRLTLSTAGSTPLLDDRAELASVGVVDGVTVQVKDLGPQVGWRTTFICEYLGPFLANPLFYFFPQFFYRSVVGPAVLHSPMQKVALLLFELHFAKRLYETIFVHRFSNGTMPLTNLIKNTAYYTLMAGVSVGFWVYGPWNTVAQASSYRSPLEAAVCVALFLFAEVSNYITHRNLSSLRPPGTRVRKIPRGYGFDLVSCPNYLFEVMAWVVFTYYTRSLASLAFTLAGAGQMYVWAVKKHRNYLREFPDYPKDRRAMI</sequence>
<keyword evidence="5" id="KW-0521">NADP</keyword>
<keyword evidence="14" id="KW-1185">Reference proteome</keyword>
<evidence type="ECO:0000256" key="10">
    <source>
        <dbReference type="SAM" id="MobiDB-lite"/>
    </source>
</evidence>
<feature type="domain" description="Ubiquitin-like" evidence="12">
    <location>
        <begin position="1"/>
        <end position="91"/>
    </location>
</feature>
<dbReference type="Proteomes" id="UP000268162">
    <property type="component" value="Unassembled WGS sequence"/>
</dbReference>
<dbReference type="CDD" id="cd01801">
    <property type="entry name" value="Ubl_TECR_like"/>
    <property type="match status" value="1"/>
</dbReference>
<feature type="transmembrane region" description="Helical" evidence="11">
    <location>
        <begin position="209"/>
        <end position="229"/>
    </location>
</feature>
<keyword evidence="9 11" id="KW-0472">Membrane</keyword>
<dbReference type="Pfam" id="PF02544">
    <property type="entry name" value="Steroid_dh"/>
    <property type="match status" value="1"/>
</dbReference>
<keyword evidence="4 11" id="KW-0812">Transmembrane</keyword>
<dbReference type="InterPro" id="IPR000626">
    <property type="entry name" value="Ubiquitin-like_dom"/>
</dbReference>
<evidence type="ECO:0000256" key="7">
    <source>
        <dbReference type="ARBA" id="ARBA00023002"/>
    </source>
</evidence>
<dbReference type="InterPro" id="IPR029071">
    <property type="entry name" value="Ubiquitin-like_domsf"/>
</dbReference>
<dbReference type="Gene3D" id="3.10.20.90">
    <property type="entry name" value="Phosphatidylinositol 3-kinase Catalytic Subunit, Chain A, domain 1"/>
    <property type="match status" value="1"/>
</dbReference>
<gene>
    <name evidence="13" type="ORF">BJ085DRAFT_20711</name>
</gene>
<dbReference type="GO" id="GO:0016627">
    <property type="term" value="F:oxidoreductase activity, acting on the CH-CH group of donors"/>
    <property type="evidence" value="ECO:0007669"/>
    <property type="project" value="InterPro"/>
</dbReference>
<dbReference type="EMBL" id="ML003028">
    <property type="protein sequence ID" value="RKP34909.1"/>
    <property type="molecule type" value="Genomic_DNA"/>
</dbReference>
<dbReference type="SUPFAM" id="SSF54236">
    <property type="entry name" value="Ubiquitin-like"/>
    <property type="match status" value="1"/>
</dbReference>
<evidence type="ECO:0000313" key="13">
    <source>
        <dbReference type="EMBL" id="RKP34909.1"/>
    </source>
</evidence>
<evidence type="ECO:0000256" key="6">
    <source>
        <dbReference type="ARBA" id="ARBA00022989"/>
    </source>
</evidence>
<evidence type="ECO:0000256" key="9">
    <source>
        <dbReference type="ARBA" id="ARBA00023136"/>
    </source>
</evidence>
<reference evidence="14" key="1">
    <citation type="journal article" date="2018" name="Nat. Microbiol.">
        <title>Leveraging single-cell genomics to expand the fungal tree of life.</title>
        <authorList>
            <person name="Ahrendt S.R."/>
            <person name="Quandt C.A."/>
            <person name="Ciobanu D."/>
            <person name="Clum A."/>
            <person name="Salamov A."/>
            <person name="Andreopoulos B."/>
            <person name="Cheng J.F."/>
            <person name="Woyke T."/>
            <person name="Pelin A."/>
            <person name="Henrissat B."/>
            <person name="Reynolds N.K."/>
            <person name="Benny G.L."/>
            <person name="Smith M.E."/>
            <person name="James T.Y."/>
            <person name="Grigoriev I.V."/>
        </authorList>
    </citation>
    <scope>NUCLEOTIDE SEQUENCE [LARGE SCALE GENOMIC DNA]</scope>
    <source>
        <strain evidence="14">RSA 468</strain>
    </source>
</reference>
<name>A0A4V1J4A8_9FUNG</name>
<keyword evidence="3" id="KW-0444">Lipid biosynthesis</keyword>
<feature type="region of interest" description="Disordered" evidence="10">
    <location>
        <begin position="1"/>
        <end position="27"/>
    </location>
</feature>
<dbReference type="InterPro" id="IPR001104">
    <property type="entry name" value="3-oxo-5_a-steroid_4-DH_C"/>
</dbReference>
<comment type="similarity">
    <text evidence="2">Belongs to the steroid 5-alpha reductase family.</text>
</comment>
<evidence type="ECO:0000256" key="3">
    <source>
        <dbReference type="ARBA" id="ARBA00022516"/>
    </source>
</evidence>
<dbReference type="PANTHER" id="PTHR10556">
    <property type="entry name" value="3-OXO-5-ALPHA-STEROID 4-DEHYDROGENASE"/>
    <property type="match status" value="1"/>
</dbReference>
<dbReference type="AlphaFoldDB" id="A0A4V1J4A8"/>
<evidence type="ECO:0000313" key="14">
    <source>
        <dbReference type="Proteomes" id="UP000268162"/>
    </source>
</evidence>
<comment type="subcellular location">
    <subcellularLocation>
        <location evidence="1">Endoplasmic reticulum membrane</location>
        <topology evidence="1">Multi-pass membrane protein</topology>
    </subcellularLocation>
</comment>
<protein>
    <submittedName>
        <fullName evidence="13">3-oxo-5-alpha-steroid 4-dehydrogenase-domain-containing protein</fullName>
    </submittedName>
</protein>
<evidence type="ECO:0000256" key="1">
    <source>
        <dbReference type="ARBA" id="ARBA00004477"/>
    </source>
</evidence>
<feature type="transmembrane region" description="Helical" evidence="11">
    <location>
        <begin position="250"/>
        <end position="270"/>
    </location>
</feature>
<feature type="non-terminal residue" evidence="13">
    <location>
        <position position="316"/>
    </location>
</feature>
<dbReference type="GO" id="GO:0005789">
    <property type="term" value="C:endoplasmic reticulum membrane"/>
    <property type="evidence" value="ECO:0007669"/>
    <property type="project" value="UniProtKB-SubCell"/>
</dbReference>
<feature type="transmembrane region" description="Helical" evidence="11">
    <location>
        <begin position="179"/>
        <end position="197"/>
    </location>
</feature>
<evidence type="ECO:0000256" key="11">
    <source>
        <dbReference type="SAM" id="Phobius"/>
    </source>
</evidence>
<dbReference type="InterPro" id="IPR039357">
    <property type="entry name" value="SRD5A/TECR"/>
</dbReference>
<dbReference type="PANTHER" id="PTHR10556:SF28">
    <property type="entry name" value="VERY-LONG-CHAIN ENOYL-COA REDUCTASE"/>
    <property type="match status" value="1"/>
</dbReference>
<evidence type="ECO:0000256" key="5">
    <source>
        <dbReference type="ARBA" id="ARBA00022857"/>
    </source>
</evidence>
<keyword evidence="6 11" id="KW-1133">Transmembrane helix</keyword>
<dbReference type="PROSITE" id="PS50053">
    <property type="entry name" value="UBIQUITIN_2"/>
    <property type="match status" value="1"/>
</dbReference>
<evidence type="ECO:0000256" key="8">
    <source>
        <dbReference type="ARBA" id="ARBA00023098"/>
    </source>
</evidence>
<keyword evidence="7" id="KW-0560">Oxidoreductase</keyword>
<dbReference type="GO" id="GO:0042761">
    <property type="term" value="P:very long-chain fatty acid biosynthetic process"/>
    <property type="evidence" value="ECO:0007669"/>
    <property type="project" value="TreeGrafter"/>
</dbReference>
<feature type="transmembrane region" description="Helical" evidence="11">
    <location>
        <begin position="276"/>
        <end position="295"/>
    </location>
</feature>